<proteinExistence type="predicted"/>
<name>A0A2S7XY06_BEABA</name>
<dbReference type="Proteomes" id="UP000237441">
    <property type="component" value="Unassembled WGS sequence"/>
</dbReference>
<evidence type="ECO:0000313" key="3">
    <source>
        <dbReference type="Proteomes" id="UP000237441"/>
    </source>
</evidence>
<sequence>MNCTDIANIGKDVATLYLRILASHDERHSRLYVELLNDGPDASSERSQLETRIDKESES</sequence>
<evidence type="ECO:0000313" key="2">
    <source>
        <dbReference type="EMBL" id="PQK08522.1"/>
    </source>
</evidence>
<feature type="compositionally biased region" description="Basic and acidic residues" evidence="1">
    <location>
        <begin position="43"/>
        <end position="59"/>
    </location>
</feature>
<organism evidence="2 3">
    <name type="scientific">Beauveria bassiana</name>
    <name type="common">White muscardine disease fungus</name>
    <name type="synonym">Tritirachium shiotae</name>
    <dbReference type="NCBI Taxonomy" id="176275"/>
    <lineage>
        <taxon>Eukaryota</taxon>
        <taxon>Fungi</taxon>
        <taxon>Dikarya</taxon>
        <taxon>Ascomycota</taxon>
        <taxon>Pezizomycotina</taxon>
        <taxon>Sordariomycetes</taxon>
        <taxon>Hypocreomycetidae</taxon>
        <taxon>Hypocreales</taxon>
        <taxon>Cordycipitaceae</taxon>
        <taxon>Beauveria</taxon>
    </lineage>
</organism>
<reference evidence="2 3" key="1">
    <citation type="submission" date="2016-07" db="EMBL/GenBank/DDBJ databases">
        <title>Comparative genomics of the entomopathogenic fungus Beauveria bassiana.</title>
        <authorList>
            <person name="Valero Jimenez C.A."/>
            <person name="Zwaan B.J."/>
            <person name="Van Kan J.A."/>
            <person name="Takken W."/>
            <person name="Debets A.J."/>
            <person name="Schoustra S.E."/>
            <person name="Koenraadt C.J."/>
        </authorList>
    </citation>
    <scope>NUCLEOTIDE SEQUENCE [LARGE SCALE GENOMIC DNA]</scope>
    <source>
        <strain evidence="2 3">ARSEF 8028</strain>
    </source>
</reference>
<dbReference type="EMBL" id="JRHA01000001">
    <property type="protein sequence ID" value="PQK08522.1"/>
    <property type="molecule type" value="Genomic_DNA"/>
</dbReference>
<protein>
    <submittedName>
        <fullName evidence="2">Uncharacterized protein</fullName>
    </submittedName>
</protein>
<feature type="region of interest" description="Disordered" evidence="1">
    <location>
        <begin position="39"/>
        <end position="59"/>
    </location>
</feature>
<gene>
    <name evidence="2" type="ORF">BB8028_0001g05960</name>
</gene>
<comment type="caution">
    <text evidence="2">The sequence shown here is derived from an EMBL/GenBank/DDBJ whole genome shotgun (WGS) entry which is preliminary data.</text>
</comment>
<dbReference type="AlphaFoldDB" id="A0A2S7XY06"/>
<accession>A0A2S7XY06</accession>
<evidence type="ECO:0000256" key="1">
    <source>
        <dbReference type="SAM" id="MobiDB-lite"/>
    </source>
</evidence>